<name>A0A6B8W4X3_9CORY</name>
<evidence type="ECO:0000313" key="2">
    <source>
        <dbReference type="Proteomes" id="UP000424462"/>
    </source>
</evidence>
<dbReference type="Proteomes" id="UP000424462">
    <property type="component" value="Chromosome"/>
</dbReference>
<proteinExistence type="predicted"/>
<dbReference type="KEGG" id="cok:COCCU_08385"/>
<sequence>MYVVHNTVRRHSWCRYLAPAVFEERGSVILRSASCLKPSVYYPGVGPLESYTRFVDKRVSSLPGIQRINSTLVTKNIVIDRAYPTD</sequence>
<accession>A0A6B8W4X3</accession>
<reference evidence="1 2" key="1">
    <citation type="submission" date="2019-11" db="EMBL/GenBank/DDBJ databases">
        <title>Complete genome sequence of Corynebacterium kalinowskii 1959, a novel Corynebacterium species isolated from soil of a small paddock in Vilsendorf, Germany.</title>
        <authorList>
            <person name="Schaffert L."/>
            <person name="Ruwe M."/>
            <person name="Milse J."/>
            <person name="Hanuschka K."/>
            <person name="Ortseifen V."/>
            <person name="Droste J."/>
            <person name="Brandt D."/>
            <person name="Schlueter L."/>
            <person name="Kutter Y."/>
            <person name="Vinke S."/>
            <person name="Viehoefer P."/>
            <person name="Jacob L."/>
            <person name="Luebke N.-C."/>
            <person name="Schulte-Berndt E."/>
            <person name="Hain C."/>
            <person name="Linder M."/>
            <person name="Schmidt P."/>
            <person name="Wollenschlaeger L."/>
            <person name="Luttermann T."/>
            <person name="Thieme E."/>
            <person name="Hassa J."/>
            <person name="Haak M."/>
            <person name="Wittchen M."/>
            <person name="Mentz A."/>
            <person name="Persicke M."/>
            <person name="Busche T."/>
            <person name="Ruckert C."/>
        </authorList>
    </citation>
    <scope>NUCLEOTIDE SEQUENCE [LARGE SCALE GENOMIC DNA]</scope>
    <source>
        <strain evidence="1 2">2039</strain>
    </source>
</reference>
<evidence type="ECO:0008006" key="3">
    <source>
        <dbReference type="Google" id="ProtNLM"/>
    </source>
</evidence>
<protein>
    <recommendedName>
        <fullName evidence="3">AsnC family protein</fullName>
    </recommendedName>
</protein>
<organism evidence="1 2">
    <name type="scientific">Corynebacterium occultum</name>
    <dbReference type="NCBI Taxonomy" id="2675219"/>
    <lineage>
        <taxon>Bacteria</taxon>
        <taxon>Bacillati</taxon>
        <taxon>Actinomycetota</taxon>
        <taxon>Actinomycetes</taxon>
        <taxon>Mycobacteriales</taxon>
        <taxon>Corynebacteriaceae</taxon>
        <taxon>Corynebacterium</taxon>
    </lineage>
</organism>
<evidence type="ECO:0000313" key="1">
    <source>
        <dbReference type="EMBL" id="QGU07601.1"/>
    </source>
</evidence>
<keyword evidence="2" id="KW-1185">Reference proteome</keyword>
<dbReference type="AlphaFoldDB" id="A0A6B8W4X3"/>
<dbReference type="EMBL" id="CP046455">
    <property type="protein sequence ID" value="QGU07601.1"/>
    <property type="molecule type" value="Genomic_DNA"/>
</dbReference>
<gene>
    <name evidence="1" type="ORF">COCCU_08385</name>
</gene>